<comment type="caution">
    <text evidence="4">The sequence shown here is derived from an EMBL/GenBank/DDBJ whole genome shotgun (WGS) entry which is preliminary data.</text>
</comment>
<dbReference type="PANTHER" id="PTHR30055">
    <property type="entry name" value="HTH-TYPE TRANSCRIPTIONAL REGULATOR RUTR"/>
    <property type="match status" value="1"/>
</dbReference>
<evidence type="ECO:0000256" key="2">
    <source>
        <dbReference type="PROSITE-ProRule" id="PRU00335"/>
    </source>
</evidence>
<reference evidence="5" key="1">
    <citation type="journal article" date="2019" name="Int. J. Syst. Evol. Microbiol.">
        <title>The Global Catalogue of Microorganisms (GCM) 10K type strain sequencing project: providing services to taxonomists for standard genome sequencing and annotation.</title>
        <authorList>
            <consortium name="The Broad Institute Genomics Platform"/>
            <consortium name="The Broad Institute Genome Sequencing Center for Infectious Disease"/>
            <person name="Wu L."/>
            <person name="Ma J."/>
        </authorList>
    </citation>
    <scope>NUCLEOTIDE SEQUENCE [LARGE SCALE GENOMIC DNA]</scope>
    <source>
        <strain evidence="5">IBRC-M 10813</strain>
    </source>
</reference>
<evidence type="ECO:0000256" key="1">
    <source>
        <dbReference type="ARBA" id="ARBA00023125"/>
    </source>
</evidence>
<dbReference type="RefSeq" id="WP_380703789.1">
    <property type="nucleotide sequence ID" value="NZ_JBHSAP010000009.1"/>
</dbReference>
<dbReference type="EMBL" id="JBHSAP010000009">
    <property type="protein sequence ID" value="MFC4076654.1"/>
    <property type="molecule type" value="Genomic_DNA"/>
</dbReference>
<dbReference type="InterPro" id="IPR009057">
    <property type="entry name" value="Homeodomain-like_sf"/>
</dbReference>
<protein>
    <submittedName>
        <fullName evidence="4">TetR/AcrR family transcriptional regulator</fullName>
    </submittedName>
</protein>
<sequence>MKENGWDEWVRLVSEEYGLDLEKDKETEKQKRILEAAIHVFSEKGFEGASTNAIARRARVAEATIFKHYRTKKGLLMHLVIPAISKVAAPYLLRPVLKILGEDRPLAEIFQDLYADRVHLVEQNWKKIKIILVESLFQPELREAIQKHVAKAFYRVMEERVEEWKEKGRIREDLPTHVVARSIFSMGFGLILTKNMLPGLAVQEDEDKEIAWTAEALLHGIAGQREKG</sequence>
<proteinExistence type="predicted"/>
<dbReference type="Proteomes" id="UP001595843">
    <property type="component" value="Unassembled WGS sequence"/>
</dbReference>
<feature type="DNA-binding region" description="H-T-H motif" evidence="2">
    <location>
        <begin position="50"/>
        <end position="69"/>
    </location>
</feature>
<evidence type="ECO:0000313" key="4">
    <source>
        <dbReference type="EMBL" id="MFC4076654.1"/>
    </source>
</evidence>
<organism evidence="4 5">
    <name type="scientific">Salinithrix halophila</name>
    <dbReference type="NCBI Taxonomy" id="1485204"/>
    <lineage>
        <taxon>Bacteria</taxon>
        <taxon>Bacillati</taxon>
        <taxon>Bacillota</taxon>
        <taxon>Bacilli</taxon>
        <taxon>Bacillales</taxon>
        <taxon>Thermoactinomycetaceae</taxon>
        <taxon>Salinithrix</taxon>
    </lineage>
</organism>
<dbReference type="Gene3D" id="1.10.357.10">
    <property type="entry name" value="Tetracycline Repressor, domain 2"/>
    <property type="match status" value="1"/>
</dbReference>
<accession>A0ABV8JDJ0</accession>
<dbReference type="SUPFAM" id="SSF48498">
    <property type="entry name" value="Tetracyclin repressor-like, C-terminal domain"/>
    <property type="match status" value="1"/>
</dbReference>
<dbReference type="InterPro" id="IPR036271">
    <property type="entry name" value="Tet_transcr_reg_TetR-rel_C_sf"/>
</dbReference>
<dbReference type="PROSITE" id="PS50977">
    <property type="entry name" value="HTH_TETR_2"/>
    <property type="match status" value="1"/>
</dbReference>
<keyword evidence="5" id="KW-1185">Reference proteome</keyword>
<dbReference type="SUPFAM" id="SSF46689">
    <property type="entry name" value="Homeodomain-like"/>
    <property type="match status" value="1"/>
</dbReference>
<dbReference type="PRINTS" id="PR00455">
    <property type="entry name" value="HTHTETR"/>
</dbReference>
<dbReference type="InterPro" id="IPR001647">
    <property type="entry name" value="HTH_TetR"/>
</dbReference>
<name>A0ABV8JDJ0_9BACL</name>
<keyword evidence="1 2" id="KW-0238">DNA-binding</keyword>
<evidence type="ECO:0000259" key="3">
    <source>
        <dbReference type="PROSITE" id="PS50977"/>
    </source>
</evidence>
<gene>
    <name evidence="4" type="ORF">ACFOUO_07510</name>
</gene>
<dbReference type="InterPro" id="IPR050109">
    <property type="entry name" value="HTH-type_TetR-like_transc_reg"/>
</dbReference>
<dbReference type="Pfam" id="PF00440">
    <property type="entry name" value="TetR_N"/>
    <property type="match status" value="1"/>
</dbReference>
<feature type="domain" description="HTH tetR-type" evidence="3">
    <location>
        <begin position="27"/>
        <end position="87"/>
    </location>
</feature>
<evidence type="ECO:0000313" key="5">
    <source>
        <dbReference type="Proteomes" id="UP001595843"/>
    </source>
</evidence>
<dbReference type="PANTHER" id="PTHR30055:SF222">
    <property type="entry name" value="REGULATORY PROTEIN"/>
    <property type="match status" value="1"/>
</dbReference>